<dbReference type="PATRIC" id="fig|1502.174.peg.2769"/>
<organism evidence="1 2">
    <name type="scientific">Clostridium perfringens</name>
    <dbReference type="NCBI Taxonomy" id="1502"/>
    <lineage>
        <taxon>Bacteria</taxon>
        <taxon>Bacillati</taxon>
        <taxon>Bacillota</taxon>
        <taxon>Clostridia</taxon>
        <taxon>Eubacteriales</taxon>
        <taxon>Clostridiaceae</taxon>
        <taxon>Clostridium</taxon>
    </lineage>
</organism>
<comment type="caution">
    <text evidence="1">The sequence shown here is derived from an EMBL/GenBank/DDBJ whole genome shotgun (WGS) entry which is preliminary data.</text>
</comment>
<proteinExistence type="predicted"/>
<accession>A0A133MSG3</accession>
<name>A0A133MSG3_CLOPF</name>
<dbReference type="Proteomes" id="UP000070646">
    <property type="component" value="Unassembled WGS sequence"/>
</dbReference>
<evidence type="ECO:0000313" key="1">
    <source>
        <dbReference type="EMBL" id="KXA06971.1"/>
    </source>
</evidence>
<reference evidence="1 2" key="1">
    <citation type="submission" date="2016-01" db="EMBL/GenBank/DDBJ databases">
        <authorList>
            <person name="Oliw E.H."/>
        </authorList>
    </citation>
    <scope>NUCLEOTIDE SEQUENCE [LARGE SCALE GENOMIC DNA]</scope>
    <source>
        <strain evidence="1 2">MJR7757A</strain>
    </source>
</reference>
<protein>
    <submittedName>
        <fullName evidence="1">Uncharacterized protein</fullName>
    </submittedName>
</protein>
<gene>
    <name evidence="1" type="ORF">HMPREF3222_02745</name>
</gene>
<dbReference type="AlphaFoldDB" id="A0A133MSG3"/>
<dbReference type="EMBL" id="LRPU01000177">
    <property type="protein sequence ID" value="KXA06971.1"/>
    <property type="molecule type" value="Genomic_DNA"/>
</dbReference>
<evidence type="ECO:0000313" key="2">
    <source>
        <dbReference type="Proteomes" id="UP000070646"/>
    </source>
</evidence>
<sequence>MKSLLKGYKCNDMFILKGENFMFKEKLKNLLTKCGTIELVLYDDELNLYAMTLCEECQCDVIKELGIRGTGIENLKDTVHSLGYDFISLKEYYEKGIYDEYGNRMICCCNDSSYKVVKVNFNKDNEDDYYMAWATV</sequence>